<dbReference type="EMBL" id="CP043494">
    <property type="protein sequence ID" value="WNG46199.1"/>
    <property type="molecule type" value="Genomic_DNA"/>
</dbReference>
<sequence>MSQEPICPCEELIHPRPISNPPGRDTLLYRVGDFATFREALLQARPGEQELAGWRPSTRGDLALQLLEWWAYLADILTFYNERIAQDAYLRTAASPGTVERLVRVLGYRPRPGLGATGVLAALINSRLPLTLPQGLAIQSKPGPGKKPEIFELDEDTRLEPSGSLAAEVVAPTNLAGRTDVLLRGSLTTVREGEQLLLVSKDWAKASDKGRGYAVVTVQAVSREKDSRGRSVTRITFDDDIPGTIRPSNSEPAPATNYRLLRASQTAQRFPYGSVNPGNSTVHLESIFRSARSGEQLLLKSTSGAFTLSLVTNYAEQVWYANDANPTIPPTEPAAVIPIPHTVLTFSPAAAAATVQVDFGWQEVGELIDIPPASVLASGVTLALDAPLPLPQGATSRLVLLEDSKGQGTQGRATPFGSTTANQVHVSELDSQTELIPPLRLLHNLLPVSRGATVAREVLGSGDSSRANQSFVLQKSPLTYLREGAGYRSTLRIWVDSIEWKEVPSFYGQAPDAHIFVTREDEEQKTQVLFGDGVQGARLPTGLGNVVASYRHGSGASAPEAGTLSVLLQSHPGLQSVRNPVPVTGGADPDPAAKLRQLAPRSVLTFGRAISAGDYEALALESPSVNRARAYWTFDTEQQRPLIKLYVGDTPEAKTSAELAIRSASDPQRRVEVLPAQEKPVQLKLEVLKDPRFLAEEVEKGIRRALMDPETGLFGVKTARIGTTVYNSQIYEACLRVPGTLAVHLLLFMHWDVIETWPNHSPGEGGFYVLEDLKLTLKEAATHA</sequence>
<reference evidence="1 2" key="1">
    <citation type="submission" date="2019-08" db="EMBL/GenBank/DDBJ databases">
        <title>Archangium and Cystobacter genomes.</title>
        <authorList>
            <person name="Chen I.-C.K."/>
            <person name="Wielgoss S."/>
        </authorList>
    </citation>
    <scope>NUCLEOTIDE SEQUENCE [LARGE SCALE GENOMIC DNA]</scope>
    <source>
        <strain evidence="1 2">Cbm 6</strain>
    </source>
</reference>
<dbReference type="Proteomes" id="UP001611383">
    <property type="component" value="Chromosome"/>
</dbReference>
<name>A0ABY9WQY4_9BACT</name>
<dbReference type="RefSeq" id="WP_395822384.1">
    <property type="nucleotide sequence ID" value="NZ_CP043494.1"/>
</dbReference>
<keyword evidence="2" id="KW-1185">Reference proteome</keyword>
<proteinExistence type="predicted"/>
<protein>
    <recommendedName>
        <fullName evidence="3">Baseplate protein J-like domain-containing protein</fullName>
    </recommendedName>
</protein>
<evidence type="ECO:0000313" key="1">
    <source>
        <dbReference type="EMBL" id="WNG46199.1"/>
    </source>
</evidence>
<accession>A0ABY9WQY4</accession>
<organism evidence="1 2">
    <name type="scientific">Archangium minus</name>
    <dbReference type="NCBI Taxonomy" id="83450"/>
    <lineage>
        <taxon>Bacteria</taxon>
        <taxon>Pseudomonadati</taxon>
        <taxon>Myxococcota</taxon>
        <taxon>Myxococcia</taxon>
        <taxon>Myxococcales</taxon>
        <taxon>Cystobacterineae</taxon>
        <taxon>Archangiaceae</taxon>
        <taxon>Archangium</taxon>
    </lineage>
</organism>
<evidence type="ECO:0000313" key="2">
    <source>
        <dbReference type="Proteomes" id="UP001611383"/>
    </source>
</evidence>
<gene>
    <name evidence="1" type="ORF">F0U60_20310</name>
</gene>
<evidence type="ECO:0008006" key="3">
    <source>
        <dbReference type="Google" id="ProtNLM"/>
    </source>
</evidence>